<organism evidence="1 2">
    <name type="scientific">Glutamicibacter halophytocola</name>
    <dbReference type="NCBI Taxonomy" id="1933880"/>
    <lineage>
        <taxon>Bacteria</taxon>
        <taxon>Bacillati</taxon>
        <taxon>Actinomycetota</taxon>
        <taxon>Actinomycetes</taxon>
        <taxon>Micrococcales</taxon>
        <taxon>Micrococcaceae</taxon>
        <taxon>Glutamicibacter</taxon>
    </lineage>
</organism>
<name>A0AA95BRC0_9MICC</name>
<gene>
    <name evidence="1" type="ORF">NUH22_05990</name>
</gene>
<evidence type="ECO:0000313" key="2">
    <source>
        <dbReference type="Proteomes" id="UP001060018"/>
    </source>
</evidence>
<evidence type="ECO:0000313" key="1">
    <source>
        <dbReference type="EMBL" id="UUX60160.1"/>
    </source>
</evidence>
<reference evidence="1" key="1">
    <citation type="journal article" date="2022" name="Pest Manag. Sci.">
        <title>Glutamicibacter halophytocola-mediated host fitness of potato tuber moth on Solanaceae crops.</title>
        <authorList>
            <person name="Wang W."/>
            <person name="Xiao G."/>
            <person name="Du G."/>
            <person name="Chang L."/>
            <person name="Yang Y."/>
            <person name="Ye J."/>
            <person name="Chen B."/>
        </authorList>
    </citation>
    <scope>NUCLEOTIDE SEQUENCE</scope>
    <source>
        <strain evidence="1">S2</strain>
    </source>
</reference>
<dbReference type="AlphaFoldDB" id="A0AA95BRC0"/>
<evidence type="ECO:0008006" key="3">
    <source>
        <dbReference type="Google" id="ProtNLM"/>
    </source>
</evidence>
<protein>
    <recommendedName>
        <fullName evidence="3">DNA primase/polymerase bifunctional N-terminal domain-containing protein</fullName>
    </recommendedName>
</protein>
<dbReference type="EMBL" id="CP102487">
    <property type="protein sequence ID" value="UUX60160.1"/>
    <property type="molecule type" value="Genomic_DNA"/>
</dbReference>
<accession>A0AA95BRC0</accession>
<proteinExistence type="predicted"/>
<dbReference type="Proteomes" id="UP001060018">
    <property type="component" value="Chromosome"/>
</dbReference>
<dbReference type="RefSeq" id="WP_257746145.1">
    <property type="nucleotide sequence ID" value="NZ_CP102487.1"/>
</dbReference>
<sequence>MKRPLTTSGNLASVNASEGWTTYSDAKSSAAGVGMGFVLDGSGIGVIDLDHAFDSAGTLHPWAAEVLDANPGTFTELSQSGNGIHIWGHMAPRRGQRLRDGRNIEIYSMGRYMALGTPRRGTANTLKPLVVPL</sequence>